<accession>A0ABY6J234</accession>
<dbReference type="RefSeq" id="WP_264281628.1">
    <property type="nucleotide sequence ID" value="NZ_CP107006.1"/>
</dbReference>
<dbReference type="EMBL" id="CP107006">
    <property type="protein sequence ID" value="UYQ93580.1"/>
    <property type="molecule type" value="Genomic_DNA"/>
</dbReference>
<name>A0ABY6J234_9BACT</name>
<evidence type="ECO:0000256" key="3">
    <source>
        <dbReference type="ARBA" id="ARBA00022679"/>
    </source>
</evidence>
<sequence length="207" mass="24639">MMTDTPALNKEYWNQRYRNGETEWDMGEVSPPLKAYIDQCSNKHHRVLIPGGGNSYEARYLWENGFKDITVVDISGVLITRLRKEFEQTGIRFVEGDFFKHEGEYDLIIEQTFFCALEPSMRQDYARHMHDLMWDEGRFVGLLFNREFEKEGPPFGGNVKVYRRLFEQYFNFKTFAPCHNSHPARKGKELFFNFRKQDAPILNKWNK</sequence>
<evidence type="ECO:0000313" key="5">
    <source>
        <dbReference type="EMBL" id="UYQ93580.1"/>
    </source>
</evidence>
<dbReference type="CDD" id="cd02440">
    <property type="entry name" value="AdoMet_MTases"/>
    <property type="match status" value="1"/>
</dbReference>
<dbReference type="Pfam" id="PF05724">
    <property type="entry name" value="TPMT"/>
    <property type="match status" value="1"/>
</dbReference>
<gene>
    <name evidence="5" type="ORF">MKQ68_00500</name>
</gene>
<dbReference type="PANTHER" id="PTHR32183">
    <property type="match status" value="1"/>
</dbReference>
<dbReference type="SUPFAM" id="SSF53335">
    <property type="entry name" value="S-adenosyl-L-methionine-dependent methyltransferases"/>
    <property type="match status" value="1"/>
</dbReference>
<evidence type="ECO:0000313" key="6">
    <source>
        <dbReference type="Proteomes" id="UP001162741"/>
    </source>
</evidence>
<dbReference type="GO" id="GO:0008168">
    <property type="term" value="F:methyltransferase activity"/>
    <property type="evidence" value="ECO:0007669"/>
    <property type="project" value="UniProtKB-KW"/>
</dbReference>
<dbReference type="Proteomes" id="UP001162741">
    <property type="component" value="Chromosome"/>
</dbReference>
<keyword evidence="4" id="KW-0949">S-adenosyl-L-methionine</keyword>
<dbReference type="PROSITE" id="PS51585">
    <property type="entry name" value="SAM_MT_TPMT"/>
    <property type="match status" value="1"/>
</dbReference>
<dbReference type="GO" id="GO:0032259">
    <property type="term" value="P:methylation"/>
    <property type="evidence" value="ECO:0007669"/>
    <property type="project" value="UniProtKB-KW"/>
</dbReference>
<protein>
    <submittedName>
        <fullName evidence="5">TPMT family class I SAM-dependent methyltransferase</fullName>
    </submittedName>
</protein>
<keyword evidence="1" id="KW-0597">Phosphoprotein</keyword>
<organism evidence="5 6">
    <name type="scientific">Chitinophaga horti</name>
    <dbReference type="NCBI Taxonomy" id="2920382"/>
    <lineage>
        <taxon>Bacteria</taxon>
        <taxon>Pseudomonadati</taxon>
        <taxon>Bacteroidota</taxon>
        <taxon>Chitinophagia</taxon>
        <taxon>Chitinophagales</taxon>
        <taxon>Chitinophagaceae</taxon>
        <taxon>Chitinophaga</taxon>
    </lineage>
</organism>
<keyword evidence="2 5" id="KW-0489">Methyltransferase</keyword>
<reference evidence="5" key="1">
    <citation type="submission" date="2022-10" db="EMBL/GenBank/DDBJ databases">
        <title>Chitinophaga sp. nov., isolated from soil.</title>
        <authorList>
            <person name="Jeon C.O."/>
        </authorList>
    </citation>
    <scope>NUCLEOTIDE SEQUENCE</scope>
    <source>
        <strain evidence="5">R8</strain>
    </source>
</reference>
<evidence type="ECO:0000256" key="2">
    <source>
        <dbReference type="ARBA" id="ARBA00022603"/>
    </source>
</evidence>
<evidence type="ECO:0000256" key="1">
    <source>
        <dbReference type="ARBA" id="ARBA00022553"/>
    </source>
</evidence>
<dbReference type="InterPro" id="IPR029063">
    <property type="entry name" value="SAM-dependent_MTases_sf"/>
</dbReference>
<evidence type="ECO:0000256" key="4">
    <source>
        <dbReference type="ARBA" id="ARBA00022691"/>
    </source>
</evidence>
<keyword evidence="3" id="KW-0808">Transferase</keyword>
<dbReference type="PANTHER" id="PTHR32183:SF11">
    <property type="entry name" value="THIOL METHYLTRANSFERASE 2-RELATED"/>
    <property type="match status" value="1"/>
</dbReference>
<dbReference type="InterPro" id="IPR008854">
    <property type="entry name" value="TPMT"/>
</dbReference>
<dbReference type="Gene3D" id="3.40.50.150">
    <property type="entry name" value="Vaccinia Virus protein VP39"/>
    <property type="match status" value="1"/>
</dbReference>
<keyword evidence="6" id="KW-1185">Reference proteome</keyword>
<proteinExistence type="predicted"/>